<keyword evidence="2" id="KW-1185">Reference proteome</keyword>
<name>A0A7U0GBP1_9CAUD</name>
<protein>
    <submittedName>
        <fullName evidence="1">Uncharacterized protein</fullName>
    </submittedName>
</protein>
<sequence>MSVRHYDVARMFLRSFGLRPVRVDEIIQYRHEESYLSESELFDFLNDYLSDPSRRPLFIRTKPRKTFSELNEPEQRLLKRLLKNPKLEWLNGHFGLIVDRGNKDIRVFKEKMVNNDFKLPTSMVSEILKVIALYEK</sequence>
<evidence type="ECO:0000313" key="2">
    <source>
        <dbReference type="Proteomes" id="UP000596381"/>
    </source>
</evidence>
<reference evidence="1 2" key="1">
    <citation type="submission" date="2020-12" db="EMBL/GenBank/DDBJ databases">
        <title>Genomic characterization of four novel bacteriophages infecting Klebsiella pneumoniae.</title>
        <authorList>
            <person name="Estrada Bonilla B."/>
            <person name="Costa A.R."/>
            <person name="van Rossum T."/>
            <person name="Hagedoorn S."/>
            <person name="Wallinga H."/>
            <person name="Xiao M."/>
            <person name="Song W."/>
            <person name="Haas P.-J."/>
            <person name="Nobrega F.L."/>
            <person name="Brouns S.J.J."/>
        </authorList>
    </citation>
    <scope>NUCLEOTIDE SEQUENCE [LARGE SCALE GENOMIC DNA]</scope>
</reference>
<organism evidence="1 2">
    <name type="scientific">Klebsiella phage vB_KpM_FBKp24</name>
    <dbReference type="NCBI Taxonomy" id="2801834"/>
    <lineage>
        <taxon>Viruses</taxon>
        <taxon>Duplodnaviria</taxon>
        <taxon>Heunggongvirae</taxon>
        <taxon>Uroviricota</taxon>
        <taxon>Caudoviricetes</taxon>
        <taxon>Chimalliviridae</taxon>
        <taxon>Maaswegvirus</taxon>
        <taxon>Maaswegvirus Kp24</taxon>
    </lineage>
</organism>
<accession>A0A7U0GBP1</accession>
<dbReference type="Proteomes" id="UP000596381">
    <property type="component" value="Segment"/>
</dbReference>
<proteinExistence type="predicted"/>
<gene>
    <name evidence="1" type="ORF">vBKpMFBKp24_106</name>
</gene>
<evidence type="ECO:0000313" key="1">
    <source>
        <dbReference type="EMBL" id="QQV92225.1"/>
    </source>
</evidence>
<dbReference type="EMBL" id="MW394391">
    <property type="protein sequence ID" value="QQV92225.1"/>
    <property type="molecule type" value="Genomic_DNA"/>
</dbReference>